<evidence type="ECO:0000313" key="2">
    <source>
        <dbReference type="Proteomes" id="UP000825123"/>
    </source>
</evidence>
<dbReference type="Proteomes" id="UP000825123">
    <property type="component" value="Chromosome"/>
</dbReference>
<name>A0A8D5ZGQ7_9CREN</name>
<reference evidence="1 2" key="1">
    <citation type="submission" date="2021-04" db="EMBL/GenBank/DDBJ databases">
        <title>Complete genome sequence of Stygiolobus sp. KN-1.</title>
        <authorList>
            <person name="Nakamura K."/>
            <person name="Sakai H."/>
            <person name="Kurosawa N."/>
        </authorList>
    </citation>
    <scope>NUCLEOTIDE SEQUENCE [LARGE SCALE GENOMIC DNA]</scope>
    <source>
        <strain evidence="1 2">KN-1</strain>
    </source>
</reference>
<sequence length="84" mass="9871">MCFKIQDLSDESLSKDYPEYFRIIKNRNIKLINGSVFSGIVDSIVLKIIKNLKHIDLLVNLYYTEIQLGLDLSYIRDLSFVYIH</sequence>
<protein>
    <submittedName>
        <fullName evidence="1">Uncharacterized protein</fullName>
    </submittedName>
</protein>
<accession>A0A8D5ZGQ7</accession>
<evidence type="ECO:0000313" key="1">
    <source>
        <dbReference type="EMBL" id="BCU69044.1"/>
    </source>
</evidence>
<gene>
    <name evidence="1" type="ORF">KN1_03410</name>
</gene>
<organism evidence="1 2">
    <name type="scientific">Stygiolobus caldivivus</name>
    <dbReference type="NCBI Taxonomy" id="2824673"/>
    <lineage>
        <taxon>Archaea</taxon>
        <taxon>Thermoproteota</taxon>
        <taxon>Thermoprotei</taxon>
        <taxon>Sulfolobales</taxon>
        <taxon>Sulfolobaceae</taxon>
        <taxon>Stygiolobus</taxon>
    </lineage>
</organism>
<proteinExistence type="predicted"/>
<dbReference type="EMBL" id="AP024597">
    <property type="protein sequence ID" value="BCU69044.1"/>
    <property type="molecule type" value="Genomic_DNA"/>
</dbReference>
<dbReference type="KEGG" id="csty:KN1_03410"/>
<dbReference type="AlphaFoldDB" id="A0A8D5ZGQ7"/>
<keyword evidence="2" id="KW-1185">Reference proteome</keyword>